<proteinExistence type="predicted"/>
<dbReference type="Proteomes" id="UP000265520">
    <property type="component" value="Unassembled WGS sequence"/>
</dbReference>
<evidence type="ECO:0000313" key="3">
    <source>
        <dbReference type="Proteomes" id="UP000265520"/>
    </source>
</evidence>
<dbReference type="AlphaFoldDB" id="A0A392SBV2"/>
<organism evidence="2 3">
    <name type="scientific">Trifolium medium</name>
    <dbReference type="NCBI Taxonomy" id="97028"/>
    <lineage>
        <taxon>Eukaryota</taxon>
        <taxon>Viridiplantae</taxon>
        <taxon>Streptophyta</taxon>
        <taxon>Embryophyta</taxon>
        <taxon>Tracheophyta</taxon>
        <taxon>Spermatophyta</taxon>
        <taxon>Magnoliopsida</taxon>
        <taxon>eudicotyledons</taxon>
        <taxon>Gunneridae</taxon>
        <taxon>Pentapetalae</taxon>
        <taxon>rosids</taxon>
        <taxon>fabids</taxon>
        <taxon>Fabales</taxon>
        <taxon>Fabaceae</taxon>
        <taxon>Papilionoideae</taxon>
        <taxon>50 kb inversion clade</taxon>
        <taxon>NPAAA clade</taxon>
        <taxon>Hologalegina</taxon>
        <taxon>IRL clade</taxon>
        <taxon>Trifolieae</taxon>
        <taxon>Trifolium</taxon>
    </lineage>
</organism>
<keyword evidence="3" id="KW-1185">Reference proteome</keyword>
<reference evidence="2 3" key="1">
    <citation type="journal article" date="2018" name="Front. Plant Sci.">
        <title>Red Clover (Trifolium pratense) and Zigzag Clover (T. medium) - A Picture of Genomic Similarities and Differences.</title>
        <authorList>
            <person name="Dluhosova J."/>
            <person name="Istvanek J."/>
            <person name="Nedelnik J."/>
            <person name="Repkova J."/>
        </authorList>
    </citation>
    <scope>NUCLEOTIDE SEQUENCE [LARGE SCALE GENOMIC DNA]</scope>
    <source>
        <strain evidence="3">cv. 10/8</strain>
        <tissue evidence="2">Leaf</tissue>
    </source>
</reference>
<comment type="caution">
    <text evidence="2">The sequence shown here is derived from an EMBL/GenBank/DDBJ whole genome shotgun (WGS) entry which is preliminary data.</text>
</comment>
<sequence>NFNPNGRGVQCPQPSGRRGPKGLNNAYAVTRVTKRELTVCGSCSMFIRVVVGG</sequence>
<evidence type="ECO:0000313" key="2">
    <source>
        <dbReference type="EMBL" id="MCI45336.1"/>
    </source>
</evidence>
<feature type="non-terminal residue" evidence="2">
    <location>
        <position position="1"/>
    </location>
</feature>
<protein>
    <submittedName>
        <fullName evidence="2">Uncharacterized protein</fullName>
    </submittedName>
</protein>
<dbReference type="EMBL" id="LXQA010342802">
    <property type="protein sequence ID" value="MCI45336.1"/>
    <property type="molecule type" value="Genomic_DNA"/>
</dbReference>
<name>A0A392SBV2_9FABA</name>
<accession>A0A392SBV2</accession>
<feature type="region of interest" description="Disordered" evidence="1">
    <location>
        <begin position="1"/>
        <end position="23"/>
    </location>
</feature>
<evidence type="ECO:0000256" key="1">
    <source>
        <dbReference type="SAM" id="MobiDB-lite"/>
    </source>
</evidence>